<dbReference type="Proteomes" id="UP000199411">
    <property type="component" value="Unassembled WGS sequence"/>
</dbReference>
<protein>
    <submittedName>
        <fullName evidence="2">Sulfide:quinone oxidoreductase</fullName>
    </submittedName>
</protein>
<dbReference type="SUPFAM" id="SSF51905">
    <property type="entry name" value="FAD/NAD(P)-binding domain"/>
    <property type="match status" value="2"/>
</dbReference>
<dbReference type="AlphaFoldDB" id="A0A1G6PYA5"/>
<feature type="domain" description="FAD/NAD(P)-binding" evidence="1">
    <location>
        <begin position="4"/>
        <end position="312"/>
    </location>
</feature>
<organism evidence="2 3">
    <name type="scientific">Desulfurella multipotens</name>
    <dbReference type="NCBI Taxonomy" id="79269"/>
    <lineage>
        <taxon>Bacteria</taxon>
        <taxon>Pseudomonadati</taxon>
        <taxon>Campylobacterota</taxon>
        <taxon>Desulfurellia</taxon>
        <taxon>Desulfurellales</taxon>
        <taxon>Desulfurellaceae</taxon>
        <taxon>Desulfurella</taxon>
    </lineage>
</organism>
<evidence type="ECO:0000313" key="3">
    <source>
        <dbReference type="Proteomes" id="UP000199411"/>
    </source>
</evidence>
<dbReference type="PANTHER" id="PTHR43755:SF1">
    <property type="entry name" value="FAD-DEPENDENT PYRIDINE NUCLEOTIDE-DISULPHIDE OXIDOREDUCTASE"/>
    <property type="match status" value="1"/>
</dbReference>
<dbReference type="RefSeq" id="WP_092129284.1">
    <property type="nucleotide sequence ID" value="NZ_FMYU01000010.1"/>
</dbReference>
<evidence type="ECO:0000259" key="1">
    <source>
        <dbReference type="Pfam" id="PF07992"/>
    </source>
</evidence>
<evidence type="ECO:0000313" key="2">
    <source>
        <dbReference type="EMBL" id="SDC85079.1"/>
    </source>
</evidence>
<gene>
    <name evidence="2" type="ORF">SAMN05660835_01471</name>
</gene>
<accession>A0A1G6PYA5</accession>
<dbReference type="InterPro" id="IPR036188">
    <property type="entry name" value="FAD/NAD-bd_sf"/>
</dbReference>
<dbReference type="Pfam" id="PF07992">
    <property type="entry name" value="Pyr_redox_2"/>
    <property type="match status" value="1"/>
</dbReference>
<keyword evidence="3" id="KW-1185">Reference proteome</keyword>
<sequence>MKPKIVILGCGFAGFGAFYSLAKKLKDKAELTVIDSSVFSLSKPILPEVAFGERALNEALIPIGSTIEKFNHKFIRKEVKLIKPQVNQVILTDDTIVDYDYLLISVGAVKDYDAIEGFNEYGYSICDYTQALRFLDRRATSIGKKIVIGAALTKWGSASTVKTLAAPCEGPIGEIMFMLDYYLRKHNRRHETSITVFTPGKIFFEDVGEKVHKDMEPIIKKSNINVVTNKVLKRIDKEYIEFEDSTKLECDMAIIIPPYKGPQFLIDSNLTDEAGFIPTDKYMRHINYGNIFAAGDINASSMPKLGHIAVRQSYTAASVIISEITQKNVIVPFKPEILCIMNRGENATLILSDWMYGGNRDLTLSGKIPKFMKMGFDAYYFYSHGKMPPRLSEEYLSKFLEKCCNK</sequence>
<dbReference type="GO" id="GO:0016491">
    <property type="term" value="F:oxidoreductase activity"/>
    <property type="evidence" value="ECO:0007669"/>
    <property type="project" value="InterPro"/>
</dbReference>
<dbReference type="OrthoDB" id="9802771at2"/>
<dbReference type="PANTHER" id="PTHR43755">
    <property type="match status" value="1"/>
</dbReference>
<reference evidence="3" key="1">
    <citation type="submission" date="2016-10" db="EMBL/GenBank/DDBJ databases">
        <authorList>
            <person name="Varghese N."/>
            <person name="Submissions S."/>
        </authorList>
    </citation>
    <scope>NUCLEOTIDE SEQUENCE [LARGE SCALE GENOMIC DNA]</scope>
    <source>
        <strain evidence="3">DSM 8415</strain>
    </source>
</reference>
<name>A0A1G6PYA5_9BACT</name>
<dbReference type="EMBL" id="FMYU01000010">
    <property type="protein sequence ID" value="SDC85079.1"/>
    <property type="molecule type" value="Genomic_DNA"/>
</dbReference>
<dbReference type="Gene3D" id="3.50.50.100">
    <property type="match status" value="1"/>
</dbReference>
<dbReference type="InterPro" id="IPR052541">
    <property type="entry name" value="SQRD"/>
</dbReference>
<proteinExistence type="predicted"/>
<dbReference type="InterPro" id="IPR023753">
    <property type="entry name" value="FAD/NAD-binding_dom"/>
</dbReference>